<accession>A0A158J638</accession>
<dbReference type="EMBL" id="FCNY02000020">
    <property type="protein sequence ID" value="SAL64374.1"/>
    <property type="molecule type" value="Genomic_DNA"/>
</dbReference>
<dbReference type="Proteomes" id="UP000054740">
    <property type="component" value="Unassembled WGS sequence"/>
</dbReference>
<gene>
    <name evidence="1" type="ORF">AWB70_05972</name>
</gene>
<evidence type="ECO:0000313" key="2">
    <source>
        <dbReference type="Proteomes" id="UP000054740"/>
    </source>
</evidence>
<protein>
    <submittedName>
        <fullName evidence="1">Uncharacterized protein</fullName>
    </submittedName>
</protein>
<keyword evidence="2" id="KW-1185">Reference proteome</keyword>
<sequence length="134" mass="15230">MNRGVRVARRDCIADARKLVMRSISQSSIFFGNARCDGSRLCDGDTAGSQSPWSQRGRRPRCVNWIITFAPCAWHSSTRSFIHGTTSSLYARMLLRLGRLRGNISRFITEDMAVRMMRIPDYVEVFTGVRPKKA</sequence>
<evidence type="ECO:0000313" key="1">
    <source>
        <dbReference type="EMBL" id="SAL64374.1"/>
    </source>
</evidence>
<dbReference type="AlphaFoldDB" id="A0A158J638"/>
<proteinExistence type="predicted"/>
<organism evidence="1 2">
    <name type="scientific">Caballeronia cordobensis</name>
    <name type="common">Burkholderia cordobensis</name>
    <dbReference type="NCBI Taxonomy" id="1353886"/>
    <lineage>
        <taxon>Bacteria</taxon>
        <taxon>Pseudomonadati</taxon>
        <taxon>Pseudomonadota</taxon>
        <taxon>Betaproteobacteria</taxon>
        <taxon>Burkholderiales</taxon>
        <taxon>Burkholderiaceae</taxon>
        <taxon>Caballeronia</taxon>
    </lineage>
</organism>
<name>A0A158J638_CABCO</name>
<reference evidence="2" key="1">
    <citation type="submission" date="2016-01" db="EMBL/GenBank/DDBJ databases">
        <authorList>
            <person name="Peeters C."/>
        </authorList>
    </citation>
    <scope>NUCLEOTIDE SEQUENCE [LARGE SCALE GENOMIC DNA]</scope>
</reference>